<dbReference type="EMBL" id="AP019514">
    <property type="protein sequence ID" value="BBI62607.1"/>
    <property type="molecule type" value="Genomic_DNA"/>
</dbReference>
<dbReference type="PANTHER" id="PTHR35023">
    <property type="entry name" value="CHELATASE-RELATED"/>
    <property type="match status" value="1"/>
</dbReference>
<sequence>MQVTEFPFAAVVGQEPLKTALLLNAINPRIGGVLISGPRGEREIHLGAGAGRRFAQG</sequence>
<dbReference type="PANTHER" id="PTHR35023:SF1">
    <property type="entry name" value="MG-PROTOPORPHYRIN IX CHELATASE"/>
    <property type="match status" value="1"/>
</dbReference>
<proteinExistence type="predicted"/>
<dbReference type="InterPro" id="IPR052989">
    <property type="entry name" value="Mg-chelatase_DI-like"/>
</dbReference>
<evidence type="ECO:0000313" key="2">
    <source>
        <dbReference type="Proteomes" id="UP000320231"/>
    </source>
</evidence>
<name>A0A455UAJ6_9GAMM</name>
<dbReference type="Proteomes" id="UP000320231">
    <property type="component" value="Chromosome"/>
</dbReference>
<dbReference type="InterPro" id="IPR027417">
    <property type="entry name" value="P-loop_NTPase"/>
</dbReference>
<dbReference type="AlphaFoldDB" id="A0A455UAJ6"/>
<evidence type="ECO:0008006" key="3">
    <source>
        <dbReference type="Google" id="ProtNLM"/>
    </source>
</evidence>
<gene>
    <name evidence="1" type="ORF">HSBAA_39130</name>
</gene>
<accession>A0A455UAJ6</accession>
<reference evidence="1 2" key="1">
    <citation type="journal article" date="2019" name="Microbiol. Resour. Announc.">
        <title>Complete Genome Sequence of Halomonas sulfidaeris Strain Esulfide1 Isolated from a Metal Sulfide Rock at a Depth of 2,200 Meters, Obtained Using Nanopore Sequencing.</title>
        <authorList>
            <person name="Saito M."/>
            <person name="Nishigata A."/>
            <person name="Galipon J."/>
            <person name="Arakawa K."/>
        </authorList>
    </citation>
    <scope>NUCLEOTIDE SEQUENCE [LARGE SCALE GENOMIC DNA]</scope>
    <source>
        <strain evidence="1 2">ATCC BAA-803</strain>
    </source>
</reference>
<dbReference type="KEGG" id="hsr:HSBAA_39130"/>
<evidence type="ECO:0000313" key="1">
    <source>
        <dbReference type="EMBL" id="BBI62607.1"/>
    </source>
</evidence>
<organism evidence="1 2">
    <name type="scientific">Vreelandella sulfidaeris</name>
    <dbReference type="NCBI Taxonomy" id="115553"/>
    <lineage>
        <taxon>Bacteria</taxon>
        <taxon>Pseudomonadati</taxon>
        <taxon>Pseudomonadota</taxon>
        <taxon>Gammaproteobacteria</taxon>
        <taxon>Oceanospirillales</taxon>
        <taxon>Halomonadaceae</taxon>
        <taxon>Vreelandella</taxon>
    </lineage>
</organism>
<protein>
    <recommendedName>
        <fullName evidence="3">Magnesium chelatase ChlI-like catalytic domain-containing protein</fullName>
    </recommendedName>
</protein>
<dbReference type="Gene3D" id="3.40.50.300">
    <property type="entry name" value="P-loop containing nucleotide triphosphate hydrolases"/>
    <property type="match status" value="1"/>
</dbReference>